<proteinExistence type="predicted"/>
<dbReference type="AlphaFoldDB" id="A0A4Y7L946"/>
<organism evidence="3 4">
    <name type="scientific">Papaver somniferum</name>
    <name type="common">Opium poppy</name>
    <dbReference type="NCBI Taxonomy" id="3469"/>
    <lineage>
        <taxon>Eukaryota</taxon>
        <taxon>Viridiplantae</taxon>
        <taxon>Streptophyta</taxon>
        <taxon>Embryophyta</taxon>
        <taxon>Tracheophyta</taxon>
        <taxon>Spermatophyta</taxon>
        <taxon>Magnoliopsida</taxon>
        <taxon>Ranunculales</taxon>
        <taxon>Papaveraceae</taxon>
        <taxon>Papaveroideae</taxon>
        <taxon>Papaver</taxon>
    </lineage>
</organism>
<reference evidence="3 4" key="1">
    <citation type="journal article" date="2018" name="Science">
        <title>The opium poppy genome and morphinan production.</title>
        <authorList>
            <person name="Guo L."/>
            <person name="Winzer T."/>
            <person name="Yang X."/>
            <person name="Li Y."/>
            <person name="Ning Z."/>
            <person name="He Z."/>
            <person name="Teodor R."/>
            <person name="Lu Y."/>
            <person name="Bowser T.A."/>
            <person name="Graham I.A."/>
            <person name="Ye K."/>
        </authorList>
    </citation>
    <scope>NUCLEOTIDE SEQUENCE [LARGE SCALE GENOMIC DNA]</scope>
    <source>
        <strain evidence="4">cv. HN1</strain>
        <tissue evidence="3">Leaves</tissue>
    </source>
</reference>
<dbReference type="Proteomes" id="UP000316621">
    <property type="component" value="Chromosome 10"/>
</dbReference>
<dbReference type="PANTHER" id="PTHR33499">
    <property type="entry name" value="OS12G0282400 PROTEIN-RELATED"/>
    <property type="match status" value="1"/>
</dbReference>
<dbReference type="PANTHER" id="PTHR33499:SF11">
    <property type="entry name" value="NO APICAL MERISTEM-ASSOCIATED C-TERMINAL DOMAIN-CONTAINING PROTEIN"/>
    <property type="match status" value="1"/>
</dbReference>
<accession>A0A4Y7L946</accession>
<feature type="coiled-coil region" evidence="1">
    <location>
        <begin position="274"/>
        <end position="322"/>
    </location>
</feature>
<gene>
    <name evidence="3" type="ORF">C5167_044631</name>
</gene>
<keyword evidence="1" id="KW-0175">Coiled coil</keyword>
<evidence type="ECO:0000256" key="1">
    <source>
        <dbReference type="SAM" id="Coils"/>
    </source>
</evidence>
<evidence type="ECO:0000313" key="3">
    <source>
        <dbReference type="EMBL" id="RZC82064.1"/>
    </source>
</evidence>
<sequence length="345" mass="39451">MATGIARRVVPGQSPPAGRRNVRGLTRGIEVSRTMAMNNGNKLPVVFSEIEKAPICSNAPKLSSECGIIVRGLAPLQHESWTKIPEHYRNALIERVKDKFVVDTAVPFIRKYLNDNMAKKFTNHQNKLVKHFKSFGTIEEARMNPHRNVSQDSWNYLCDWFSSATFQKRSLAGSNNRAKVPYNHCGGSLPFVVHRELKKAQEVQHIYIKTFHDTHTHKVKNSDDEDEVQWISKEAQIRHGSQPPEELAIFNEVTGAKKYKRQRVSSASSSDGVVNEFRDLIEILNEKIKSQEDQILKYQDEIKEMKDENQKMKDDNAAFKEDMLSRLGFAPAMFNNLPIPPQEHN</sequence>
<keyword evidence="4" id="KW-1185">Reference proteome</keyword>
<feature type="region of interest" description="Disordered" evidence="2">
    <location>
        <begin position="1"/>
        <end position="21"/>
    </location>
</feature>
<protein>
    <submittedName>
        <fullName evidence="3">Uncharacterized protein</fullName>
    </submittedName>
</protein>
<evidence type="ECO:0000313" key="4">
    <source>
        <dbReference type="Proteomes" id="UP000316621"/>
    </source>
</evidence>
<name>A0A4Y7L946_PAPSO</name>
<dbReference type="Gramene" id="RZC82064">
    <property type="protein sequence ID" value="RZC82064"/>
    <property type="gene ID" value="C5167_044631"/>
</dbReference>
<evidence type="ECO:0000256" key="2">
    <source>
        <dbReference type="SAM" id="MobiDB-lite"/>
    </source>
</evidence>
<dbReference type="OMA" id="MTRENWH"/>
<dbReference type="EMBL" id="CM010724">
    <property type="protein sequence ID" value="RZC82064.1"/>
    <property type="molecule type" value="Genomic_DNA"/>
</dbReference>